<dbReference type="Proteomes" id="UP000830167">
    <property type="component" value="Chromosome"/>
</dbReference>
<dbReference type="Pfam" id="PF03885">
    <property type="entry name" value="DUF327"/>
    <property type="match status" value="1"/>
</dbReference>
<gene>
    <name evidence="1" type="ORF">LSG31_05990</name>
</gene>
<dbReference type="InterPro" id="IPR024042">
    <property type="entry name" value="TM1646-like_dom_sf"/>
</dbReference>
<dbReference type="SUPFAM" id="SSF158397">
    <property type="entry name" value="TM1646-like"/>
    <property type="match status" value="1"/>
</dbReference>
<dbReference type="InterPro" id="IPR005585">
    <property type="entry name" value="DUF327"/>
</dbReference>
<dbReference type="RefSeq" id="WP_347438478.1">
    <property type="nucleotide sequence ID" value="NZ_CP089291.1"/>
</dbReference>
<proteinExistence type="predicted"/>
<organism evidence="1 2">
    <name type="scientific">Fodinisporobacter ferrooxydans</name>
    <dbReference type="NCBI Taxonomy" id="2901836"/>
    <lineage>
        <taxon>Bacteria</taxon>
        <taxon>Bacillati</taxon>
        <taxon>Bacillota</taxon>
        <taxon>Bacilli</taxon>
        <taxon>Bacillales</taxon>
        <taxon>Alicyclobacillaceae</taxon>
        <taxon>Fodinisporobacter</taxon>
    </lineage>
</organism>
<evidence type="ECO:0000313" key="2">
    <source>
        <dbReference type="Proteomes" id="UP000830167"/>
    </source>
</evidence>
<keyword evidence="2" id="KW-1185">Reference proteome</keyword>
<reference evidence="1" key="1">
    <citation type="submission" date="2021-12" db="EMBL/GenBank/DDBJ databases">
        <title>Alicyclobacillaceae gen. nov., sp. nov., isolated from chalcocite enrichment system.</title>
        <authorList>
            <person name="Jiang Z."/>
        </authorList>
    </citation>
    <scope>NUCLEOTIDE SEQUENCE</scope>
    <source>
        <strain evidence="1">MYW30-H2</strain>
    </source>
</reference>
<dbReference type="Gene3D" id="1.20.120.490">
    <property type="entry name" value="Hypothetical protein TM1646-like domain"/>
    <property type="match status" value="1"/>
</dbReference>
<protein>
    <submittedName>
        <fullName evidence="1">YaaR family protein</fullName>
    </submittedName>
</protein>
<sequence length="148" mass="17491">MKIGESLRTVVERIGTREDQRLQEGTHSSFRELYSKASSKLQKEELDRLLVSIDEMGQRLKKRFAWNDLKQYKERIQKFLEQVVKNGYSTKEERGFDRRGRMKIYHVVSQIDDLLSELASELIKGEQDQLEILKKIGEIRGLLINLYM</sequence>
<accession>A0ABY4CMW6</accession>
<evidence type="ECO:0000313" key="1">
    <source>
        <dbReference type="EMBL" id="UOF91790.1"/>
    </source>
</evidence>
<dbReference type="EMBL" id="CP089291">
    <property type="protein sequence ID" value="UOF91790.1"/>
    <property type="molecule type" value="Genomic_DNA"/>
</dbReference>
<name>A0ABY4CMW6_9BACL</name>